<reference evidence="2 3" key="1">
    <citation type="journal article" date="2012" name="Stand. Genomic Sci.">
        <title>Complete genome sequencing and analysis of Saprospira grandis str. Lewin, a predatory marine bacterium.</title>
        <authorList>
            <person name="Saw J.H."/>
            <person name="Yuryev A."/>
            <person name="Kanbe M."/>
            <person name="Hou S."/>
            <person name="Young A.G."/>
            <person name="Aizawa S."/>
            <person name="Alam M."/>
        </authorList>
    </citation>
    <scope>NUCLEOTIDE SEQUENCE [LARGE SCALE GENOMIC DNA]</scope>
    <source>
        <strain evidence="2 3">Lewin</strain>
    </source>
</reference>
<keyword evidence="3" id="KW-1185">Reference proteome</keyword>
<feature type="compositionally biased region" description="Basic and acidic residues" evidence="1">
    <location>
        <begin position="31"/>
        <end position="45"/>
    </location>
</feature>
<dbReference type="KEGG" id="sgn:SGRA_1966"/>
<proteinExistence type="predicted"/>
<protein>
    <submittedName>
        <fullName evidence="2">Uncharacterized protein</fullName>
    </submittedName>
</protein>
<evidence type="ECO:0000313" key="3">
    <source>
        <dbReference type="Proteomes" id="UP000007519"/>
    </source>
</evidence>
<evidence type="ECO:0000313" key="2">
    <source>
        <dbReference type="EMBL" id="AFC24697.1"/>
    </source>
</evidence>
<dbReference type="HOGENOM" id="CLU_199828_0_0_10"/>
<sequence length="92" mass="10288">MAVGFNLQAQIAGPKGRRPSDVQQWPLGQTEARRAEGPSEQRAAERSAAALLRRPQKNSELRQPVPIGTPVPRPKEVNDNKNFSSQFDDRRE</sequence>
<evidence type="ECO:0000256" key="1">
    <source>
        <dbReference type="SAM" id="MobiDB-lite"/>
    </source>
</evidence>
<dbReference type="Proteomes" id="UP000007519">
    <property type="component" value="Chromosome"/>
</dbReference>
<feature type="region of interest" description="Disordered" evidence="1">
    <location>
        <begin position="1"/>
        <end position="92"/>
    </location>
</feature>
<organism evidence="2 3">
    <name type="scientific">Saprospira grandis (strain Lewin)</name>
    <dbReference type="NCBI Taxonomy" id="984262"/>
    <lineage>
        <taxon>Bacteria</taxon>
        <taxon>Pseudomonadati</taxon>
        <taxon>Bacteroidota</taxon>
        <taxon>Saprospiria</taxon>
        <taxon>Saprospirales</taxon>
        <taxon>Saprospiraceae</taxon>
        <taxon>Saprospira</taxon>
    </lineage>
</organism>
<dbReference type="EMBL" id="CP002831">
    <property type="protein sequence ID" value="AFC24697.1"/>
    <property type="molecule type" value="Genomic_DNA"/>
</dbReference>
<dbReference type="AlphaFoldDB" id="H6L259"/>
<gene>
    <name evidence="2" type="ordered locus">SGRA_1966</name>
</gene>
<accession>H6L259</accession>
<name>H6L259_SAPGL</name>